<dbReference type="PROSITE" id="PS51186">
    <property type="entry name" value="GNAT"/>
    <property type="match status" value="1"/>
</dbReference>
<dbReference type="RefSeq" id="WP_119791862.1">
    <property type="nucleotide sequence ID" value="NZ_QYZD01000003.1"/>
</dbReference>
<dbReference type="GO" id="GO:0016747">
    <property type="term" value="F:acyltransferase activity, transferring groups other than amino-acyl groups"/>
    <property type="evidence" value="ECO:0007669"/>
    <property type="project" value="InterPro"/>
</dbReference>
<dbReference type="SUPFAM" id="SSF55729">
    <property type="entry name" value="Acyl-CoA N-acyltransferases (Nat)"/>
    <property type="match status" value="1"/>
</dbReference>
<organism evidence="2 3">
    <name type="scientific">Paenibacillus thiaminolyticus</name>
    <name type="common">Bacillus thiaminolyticus</name>
    <dbReference type="NCBI Taxonomy" id="49283"/>
    <lineage>
        <taxon>Bacteria</taxon>
        <taxon>Bacillati</taxon>
        <taxon>Bacillota</taxon>
        <taxon>Bacilli</taxon>
        <taxon>Bacillales</taxon>
        <taxon>Paenibacillaceae</taxon>
        <taxon>Paenibacillus</taxon>
    </lineage>
</organism>
<gene>
    <name evidence="2" type="ORF">DQX05_06340</name>
</gene>
<keyword evidence="2" id="KW-0808">Transferase</keyword>
<evidence type="ECO:0000313" key="3">
    <source>
        <dbReference type="Proteomes" id="UP000266177"/>
    </source>
</evidence>
<accession>A0A3A3H770</accession>
<dbReference type="Gene3D" id="3.40.630.30">
    <property type="match status" value="1"/>
</dbReference>
<feature type="domain" description="N-acetyltransferase" evidence="1">
    <location>
        <begin position="2"/>
        <end position="150"/>
    </location>
</feature>
<dbReference type="Pfam" id="PF00583">
    <property type="entry name" value="Acetyltransf_1"/>
    <property type="match status" value="1"/>
</dbReference>
<dbReference type="InterPro" id="IPR016181">
    <property type="entry name" value="Acyl_CoA_acyltransferase"/>
</dbReference>
<dbReference type="Proteomes" id="UP000266177">
    <property type="component" value="Unassembled WGS sequence"/>
</dbReference>
<evidence type="ECO:0000313" key="2">
    <source>
        <dbReference type="EMBL" id="RJG25691.1"/>
    </source>
</evidence>
<protein>
    <submittedName>
        <fullName evidence="2">GNAT family N-acetyltransferase</fullName>
    </submittedName>
</protein>
<name>A0A3A3H770_PANTH</name>
<dbReference type="CDD" id="cd04301">
    <property type="entry name" value="NAT_SF"/>
    <property type="match status" value="1"/>
</dbReference>
<dbReference type="OrthoDB" id="46888at2"/>
<evidence type="ECO:0000259" key="1">
    <source>
        <dbReference type="PROSITE" id="PS51186"/>
    </source>
</evidence>
<proteinExistence type="predicted"/>
<sequence>MIVLRQLDMNDNETLEQLWYLQQSAYRIEADLLGFDRIPPLMDTIDDLRHCKETFYGWWDEAELMGSISYEVPEPDVIDICRLMVHPRAFRQGIGSRLLEHVLQIPGFPIHRIATGARNTPALRLYERAGFQFRHEEEIAPGVHLHHLERVSKEDGSGWEK</sequence>
<comment type="caution">
    <text evidence="2">The sequence shown here is derived from an EMBL/GenBank/DDBJ whole genome shotgun (WGS) entry which is preliminary data.</text>
</comment>
<dbReference type="InterPro" id="IPR000182">
    <property type="entry name" value="GNAT_dom"/>
</dbReference>
<dbReference type="EMBL" id="QYZD01000003">
    <property type="protein sequence ID" value="RJG25691.1"/>
    <property type="molecule type" value="Genomic_DNA"/>
</dbReference>
<dbReference type="AlphaFoldDB" id="A0A3A3H770"/>
<reference evidence="2 3" key="1">
    <citation type="submission" date="2018-09" db="EMBL/GenBank/DDBJ databases">
        <title>Paenibacillus SK2017-BO5.</title>
        <authorList>
            <person name="Piskunova J.V."/>
            <person name="Dubiley S.A."/>
            <person name="Severinov K.V."/>
        </authorList>
    </citation>
    <scope>NUCLEOTIDE SEQUENCE [LARGE SCALE GENOMIC DNA]</scope>
    <source>
        <strain evidence="2 3">BO5</strain>
    </source>
</reference>